<accession>A0AAV7TNS1</accession>
<dbReference type="Proteomes" id="UP001066276">
    <property type="component" value="Chromosome 3_2"/>
</dbReference>
<feature type="compositionally biased region" description="Acidic residues" evidence="1">
    <location>
        <begin position="58"/>
        <end position="68"/>
    </location>
</feature>
<name>A0AAV7TNS1_PLEWA</name>
<feature type="compositionally biased region" description="Basic and acidic residues" evidence="1">
    <location>
        <begin position="47"/>
        <end position="57"/>
    </location>
</feature>
<comment type="caution">
    <text evidence="2">The sequence shown here is derived from an EMBL/GenBank/DDBJ whole genome shotgun (WGS) entry which is preliminary data.</text>
</comment>
<gene>
    <name evidence="2" type="ORF">NDU88_002832</name>
</gene>
<protein>
    <submittedName>
        <fullName evidence="2">Uncharacterized protein</fullName>
    </submittedName>
</protein>
<sequence length="104" mass="11544">MVMHRNADPDSAYPRGTTARSTDPEETSHPEIGRKRRQTRSTGVTGRKAEPGERGDESETDSETEEEEAGKPKEPLLRRHVPGGGWLSQERAYLTVKILPTECG</sequence>
<proteinExistence type="predicted"/>
<dbReference type="AlphaFoldDB" id="A0AAV7TNS1"/>
<organism evidence="2 3">
    <name type="scientific">Pleurodeles waltl</name>
    <name type="common">Iberian ribbed newt</name>
    <dbReference type="NCBI Taxonomy" id="8319"/>
    <lineage>
        <taxon>Eukaryota</taxon>
        <taxon>Metazoa</taxon>
        <taxon>Chordata</taxon>
        <taxon>Craniata</taxon>
        <taxon>Vertebrata</taxon>
        <taxon>Euteleostomi</taxon>
        <taxon>Amphibia</taxon>
        <taxon>Batrachia</taxon>
        <taxon>Caudata</taxon>
        <taxon>Salamandroidea</taxon>
        <taxon>Salamandridae</taxon>
        <taxon>Pleurodelinae</taxon>
        <taxon>Pleurodeles</taxon>
    </lineage>
</organism>
<evidence type="ECO:0000313" key="3">
    <source>
        <dbReference type="Proteomes" id="UP001066276"/>
    </source>
</evidence>
<dbReference type="EMBL" id="JANPWB010000006">
    <property type="protein sequence ID" value="KAJ1177579.1"/>
    <property type="molecule type" value="Genomic_DNA"/>
</dbReference>
<feature type="region of interest" description="Disordered" evidence="1">
    <location>
        <begin position="1"/>
        <end position="86"/>
    </location>
</feature>
<feature type="compositionally biased region" description="Basic and acidic residues" evidence="1">
    <location>
        <begin position="22"/>
        <end position="33"/>
    </location>
</feature>
<reference evidence="2" key="1">
    <citation type="journal article" date="2022" name="bioRxiv">
        <title>Sequencing and chromosome-scale assembly of the giantPleurodeles waltlgenome.</title>
        <authorList>
            <person name="Brown T."/>
            <person name="Elewa A."/>
            <person name="Iarovenko S."/>
            <person name="Subramanian E."/>
            <person name="Araus A.J."/>
            <person name="Petzold A."/>
            <person name="Susuki M."/>
            <person name="Suzuki K.-i.T."/>
            <person name="Hayashi T."/>
            <person name="Toyoda A."/>
            <person name="Oliveira C."/>
            <person name="Osipova E."/>
            <person name="Leigh N.D."/>
            <person name="Simon A."/>
            <person name="Yun M.H."/>
        </authorList>
    </citation>
    <scope>NUCLEOTIDE SEQUENCE</scope>
    <source>
        <strain evidence="2">20211129_DDA</strain>
        <tissue evidence="2">Liver</tissue>
    </source>
</reference>
<keyword evidence="3" id="KW-1185">Reference proteome</keyword>
<evidence type="ECO:0000256" key="1">
    <source>
        <dbReference type="SAM" id="MobiDB-lite"/>
    </source>
</evidence>
<evidence type="ECO:0000313" key="2">
    <source>
        <dbReference type="EMBL" id="KAJ1177579.1"/>
    </source>
</evidence>